<dbReference type="Pfam" id="PF15397">
    <property type="entry name" value="DUF4618"/>
    <property type="match status" value="1"/>
</dbReference>
<organism evidence="2 3">
    <name type="scientific">Ursus americanus</name>
    <name type="common">American black bear</name>
    <name type="synonym">Euarctos americanus</name>
    <dbReference type="NCBI Taxonomy" id="9643"/>
    <lineage>
        <taxon>Eukaryota</taxon>
        <taxon>Metazoa</taxon>
        <taxon>Chordata</taxon>
        <taxon>Craniata</taxon>
        <taxon>Vertebrata</taxon>
        <taxon>Euteleostomi</taxon>
        <taxon>Mammalia</taxon>
        <taxon>Eutheria</taxon>
        <taxon>Laurasiatheria</taxon>
        <taxon>Carnivora</taxon>
        <taxon>Caniformia</taxon>
        <taxon>Ursidae</taxon>
        <taxon>Ursus</taxon>
    </lineage>
</organism>
<dbReference type="PANTHER" id="PTHR28574">
    <property type="entry name" value="RIKEN CDNA 6820408C15"/>
    <property type="match status" value="1"/>
</dbReference>
<dbReference type="AlphaFoldDB" id="A0A452RID1"/>
<sequence length="333" mass="38260">MLCLTVTCYKVKSGWGWRPDHLLDGAFPETRRQACLYPHSLSALSHALGLHSKPTTLMTSQLRNPQEKHRGRLDSGKTQAKIRLLKTLLRNRRTTLQELCSHEVFLTKLNGELIKAIQDMEDSSALKVRTMLQQQDILETVRDILEHLNEKKLQELKRELEEWEEKEESKMKYLAQQVDRLNAKIEKTYKEVSFLSSYMDHEYPVRSVQIASLVRQLQQLKDSQQDELDDLSEMRTVVLRSLSNQIQKKKEKFLKALVVVSGQLPRWVSRSCPGPASFPVLCLRAPCAPPVVSTRHGCPGRGVWGPELFFLRRKASSPVRRLFCGRCRIAGTC</sequence>
<dbReference type="PANTHER" id="PTHR28574:SF1">
    <property type="entry name" value="RIKEN CDNA 6820408C15 GENE"/>
    <property type="match status" value="1"/>
</dbReference>
<keyword evidence="1" id="KW-0175">Coiled coil</keyword>
<reference evidence="2" key="2">
    <citation type="submission" date="2025-08" db="UniProtKB">
        <authorList>
            <consortium name="Ensembl"/>
        </authorList>
    </citation>
    <scope>IDENTIFICATION</scope>
</reference>
<feature type="coiled-coil region" evidence="1">
    <location>
        <begin position="142"/>
        <end position="234"/>
    </location>
</feature>
<evidence type="ECO:0000313" key="2">
    <source>
        <dbReference type="Ensembl" id="ENSUAMP00000018710.1"/>
    </source>
</evidence>
<name>A0A452RID1_URSAM</name>
<dbReference type="InterPro" id="IPR029236">
    <property type="entry name" value="DUF4618"/>
</dbReference>
<reference evidence="3" key="1">
    <citation type="submission" date="2016-06" db="EMBL/GenBank/DDBJ databases">
        <title>De novo assembly and RNA-Seq shows season-dependent expression and editing in black bear kidneys.</title>
        <authorList>
            <person name="Korstanje R."/>
            <person name="Srivastava A."/>
            <person name="Sarsani V.K."/>
            <person name="Sheehan S.M."/>
            <person name="Seger R.L."/>
            <person name="Barter M.E."/>
            <person name="Lindqvist C."/>
            <person name="Brody L.C."/>
            <person name="Mullikin J.C."/>
        </authorList>
    </citation>
    <scope>NUCLEOTIDE SEQUENCE [LARGE SCALE GENOMIC DNA]</scope>
</reference>
<evidence type="ECO:0000313" key="3">
    <source>
        <dbReference type="Proteomes" id="UP000291022"/>
    </source>
</evidence>
<proteinExistence type="predicted"/>
<reference evidence="2" key="3">
    <citation type="submission" date="2025-09" db="UniProtKB">
        <authorList>
            <consortium name="Ensembl"/>
        </authorList>
    </citation>
    <scope>IDENTIFICATION</scope>
</reference>
<dbReference type="Ensembl" id="ENSUAMT00000020929.1">
    <property type="protein sequence ID" value="ENSUAMP00000018710.1"/>
    <property type="gene ID" value="ENSUAMG00000014830.1"/>
</dbReference>
<dbReference type="GeneTree" id="ENSGT00390000003339"/>
<gene>
    <name evidence="2" type="primary">C20orf96</name>
</gene>
<evidence type="ECO:0000256" key="1">
    <source>
        <dbReference type="SAM" id="Coils"/>
    </source>
</evidence>
<accession>A0A452RID1</accession>
<protein>
    <submittedName>
        <fullName evidence="2">Chromosome 20 open reading frame 96</fullName>
    </submittedName>
</protein>
<dbReference type="Proteomes" id="UP000291022">
    <property type="component" value="Unassembled WGS sequence"/>
</dbReference>
<keyword evidence="3" id="KW-1185">Reference proteome</keyword>